<feature type="region of interest" description="Disordered" evidence="1">
    <location>
        <begin position="100"/>
        <end position="119"/>
    </location>
</feature>
<evidence type="ECO:0000313" key="2">
    <source>
        <dbReference type="EMBL" id="MBP1047900.1"/>
    </source>
</evidence>
<evidence type="ECO:0008006" key="4">
    <source>
        <dbReference type="Google" id="ProtNLM"/>
    </source>
</evidence>
<name>A0ABS4CN55_9ENTE</name>
<organism evidence="2 3">
    <name type="scientific">Enterococcus larvae</name>
    <dbReference type="NCBI Taxonomy" id="2794352"/>
    <lineage>
        <taxon>Bacteria</taxon>
        <taxon>Bacillati</taxon>
        <taxon>Bacillota</taxon>
        <taxon>Bacilli</taxon>
        <taxon>Lactobacillales</taxon>
        <taxon>Enterococcaceae</taxon>
        <taxon>Enterococcus</taxon>
    </lineage>
</organism>
<gene>
    <name evidence="2" type="ORF">I6N96_16535</name>
</gene>
<protein>
    <recommendedName>
        <fullName evidence="4">Type III secretion protein</fullName>
    </recommendedName>
</protein>
<feature type="region of interest" description="Disordered" evidence="1">
    <location>
        <begin position="1"/>
        <end position="24"/>
    </location>
</feature>
<evidence type="ECO:0000313" key="3">
    <source>
        <dbReference type="Proteomes" id="UP000673375"/>
    </source>
</evidence>
<proteinExistence type="predicted"/>
<accession>A0ABS4CN55</accession>
<dbReference type="EMBL" id="JAEDXU010000010">
    <property type="protein sequence ID" value="MBP1047900.1"/>
    <property type="molecule type" value="Genomic_DNA"/>
</dbReference>
<keyword evidence="3" id="KW-1185">Reference proteome</keyword>
<dbReference type="Proteomes" id="UP000673375">
    <property type="component" value="Unassembled WGS sequence"/>
</dbReference>
<comment type="caution">
    <text evidence="2">The sequence shown here is derived from an EMBL/GenBank/DDBJ whole genome shotgun (WGS) entry which is preliminary data.</text>
</comment>
<sequence length="119" mass="14345">MDRQFREQVAHHEEEITSLKNRRENAKSIIQDALASYKREQAILDEILFYSQGTEAENEARYRLEDAYHEEERYKHTFEEGKEELNLMVKEQQKALNETEEAWSEWRVSQAKEEEHAQN</sequence>
<evidence type="ECO:0000256" key="1">
    <source>
        <dbReference type="SAM" id="MobiDB-lite"/>
    </source>
</evidence>
<feature type="compositionally biased region" description="Basic and acidic residues" evidence="1">
    <location>
        <begin position="110"/>
        <end position="119"/>
    </location>
</feature>
<dbReference type="RefSeq" id="WP_209558675.1">
    <property type="nucleotide sequence ID" value="NZ_JAEDXU010000010.1"/>
</dbReference>
<reference evidence="2 3" key="1">
    <citation type="submission" date="2020-12" db="EMBL/GenBank/DDBJ databases">
        <title>Vagococcus allomyrinae sp. nov. and Enterococcus lavae sp. nov., isolated from the larvae of Allomyrina dichotoma.</title>
        <authorList>
            <person name="Lee S.D."/>
        </authorList>
    </citation>
    <scope>NUCLEOTIDE SEQUENCE [LARGE SCALE GENOMIC DNA]</scope>
    <source>
        <strain evidence="2 3">BWM-S5</strain>
    </source>
</reference>